<keyword evidence="2" id="KW-1015">Disulfide bond</keyword>
<dbReference type="Ensembl" id="ENSPTXT00000018370.1">
    <property type="protein sequence ID" value="ENSPTXP00000017835.1"/>
    <property type="gene ID" value="ENSPTXG00000012257.1"/>
</dbReference>
<dbReference type="GeneTree" id="ENSGT00960000189364"/>
<evidence type="ECO:0000313" key="5">
    <source>
        <dbReference type="Ensembl" id="ENSPTXP00000017835.1"/>
    </source>
</evidence>
<evidence type="ECO:0000256" key="2">
    <source>
        <dbReference type="ARBA" id="ARBA00023157"/>
    </source>
</evidence>
<reference evidence="5" key="2">
    <citation type="submission" date="2025-09" db="UniProtKB">
        <authorList>
            <consortium name="Ensembl"/>
        </authorList>
    </citation>
    <scope>IDENTIFICATION</scope>
</reference>
<dbReference type="PANTHER" id="PTHR10424">
    <property type="entry name" value="VIRAL ENVELOPE PROTEIN"/>
    <property type="match status" value="1"/>
</dbReference>
<evidence type="ECO:0000259" key="4">
    <source>
        <dbReference type="Pfam" id="PF00692"/>
    </source>
</evidence>
<dbReference type="Pfam" id="PF00692">
    <property type="entry name" value="dUTPase"/>
    <property type="match status" value="1"/>
</dbReference>
<keyword evidence="3" id="KW-1133">Transmembrane helix</keyword>
<dbReference type="InterPro" id="IPR036157">
    <property type="entry name" value="dUTPase-like_sf"/>
</dbReference>
<dbReference type="Pfam" id="PF00429">
    <property type="entry name" value="TLV_coat"/>
    <property type="match status" value="1"/>
</dbReference>
<dbReference type="Gene3D" id="2.70.40.10">
    <property type="match status" value="1"/>
</dbReference>
<organism evidence="5 6">
    <name type="scientific">Pseudonaja textilis</name>
    <name type="common">Eastern brown snake</name>
    <dbReference type="NCBI Taxonomy" id="8673"/>
    <lineage>
        <taxon>Eukaryota</taxon>
        <taxon>Metazoa</taxon>
        <taxon>Chordata</taxon>
        <taxon>Craniata</taxon>
        <taxon>Vertebrata</taxon>
        <taxon>Euteleostomi</taxon>
        <taxon>Lepidosauria</taxon>
        <taxon>Squamata</taxon>
        <taxon>Bifurcata</taxon>
        <taxon>Unidentata</taxon>
        <taxon>Episquamata</taxon>
        <taxon>Toxicofera</taxon>
        <taxon>Serpentes</taxon>
        <taxon>Colubroidea</taxon>
        <taxon>Elapidae</taxon>
        <taxon>Hydrophiinae</taxon>
        <taxon>Pseudonaja</taxon>
    </lineage>
</organism>
<sequence length="537" mass="60279">MLHSIDVTFPNQVYIEDTHLHGPLPEKTVGLVLPRSSASKKGFFVIPGVIDQDYKGVIKIQLYTDTPASLMAGESIAQLLLLPYIPMNPLIGIPRTANFHNKTDCWVCMHMPTHKTSGLPMVAVPLAEGDWYKGQCYGCSGTWSSSWTTSNINTLHLGSRIQEVAGICWTHNETVENMTYLGTYLFCNKTIVIGNRSRVYSDDMKAKNLTYFVHNIPKFDITSLINENGCLYIPATCCPTTTENQLSKCANGNNAPLSTYLAMLMESFAKLIYAEPNKVGHLLGANLWLLCGRIAYDHMPAQWKGVCTFGKVIPSHVILKSLGTAHIRNARSATEVNSVLTHDYWTQISRGVIPPLGVMMNYRDLHRLNNWTVTMFKDTIKTLKLLEEEQGKILDFVLQTRYAVDTILAAQGGVCAVVHTHCCMYISDYSPNITATIQHMEQTLKENPLQSEGEGLDVWSALWSWLPDGSWIRHLIVGVILLIIFSLYNCKQLCTISNYCNPQCDYTCYAKNLNKREHWNLLWALIPRTLACVSSFP</sequence>
<proteinExistence type="predicted"/>
<keyword evidence="1" id="KW-0378">Hydrolase</keyword>
<dbReference type="GO" id="GO:0016787">
    <property type="term" value="F:hydrolase activity"/>
    <property type="evidence" value="ECO:0007669"/>
    <property type="project" value="UniProtKB-KW"/>
</dbReference>
<dbReference type="OMA" id="WALIPRT"/>
<dbReference type="InterPro" id="IPR033704">
    <property type="entry name" value="dUTPase_trimeric"/>
</dbReference>
<keyword evidence="3" id="KW-0812">Transmembrane</keyword>
<feature type="domain" description="dUTPase-like" evidence="4">
    <location>
        <begin position="9"/>
        <end position="85"/>
    </location>
</feature>
<evidence type="ECO:0000313" key="6">
    <source>
        <dbReference type="Proteomes" id="UP000472273"/>
    </source>
</evidence>
<evidence type="ECO:0000256" key="3">
    <source>
        <dbReference type="SAM" id="Phobius"/>
    </source>
</evidence>
<feature type="transmembrane region" description="Helical" evidence="3">
    <location>
        <begin position="471"/>
        <end position="488"/>
    </location>
</feature>
<reference evidence="5" key="1">
    <citation type="submission" date="2025-08" db="UniProtKB">
        <authorList>
            <consortium name="Ensembl"/>
        </authorList>
    </citation>
    <scope>IDENTIFICATION</scope>
</reference>
<dbReference type="AlphaFoldDB" id="A0A670Z1J9"/>
<dbReference type="InterPro" id="IPR018154">
    <property type="entry name" value="TLV/ENV_coat_polyprotein"/>
</dbReference>
<protein>
    <recommendedName>
        <fullName evidence="4">dUTPase-like domain-containing protein</fullName>
    </recommendedName>
</protein>
<dbReference type="Gene3D" id="1.10.287.210">
    <property type="match status" value="1"/>
</dbReference>
<keyword evidence="3" id="KW-0472">Membrane</keyword>
<keyword evidence="6" id="KW-1185">Reference proteome</keyword>
<evidence type="ECO:0000256" key="1">
    <source>
        <dbReference type="ARBA" id="ARBA00022801"/>
    </source>
</evidence>
<dbReference type="InterPro" id="IPR029054">
    <property type="entry name" value="dUTPase-like"/>
</dbReference>
<dbReference type="Proteomes" id="UP000472273">
    <property type="component" value="Unplaced"/>
</dbReference>
<dbReference type="SUPFAM" id="SSF51283">
    <property type="entry name" value="dUTPase-like"/>
    <property type="match status" value="1"/>
</dbReference>
<dbReference type="CDD" id="cd07557">
    <property type="entry name" value="trimeric_dUTPase"/>
    <property type="match status" value="1"/>
</dbReference>
<name>A0A670Z1J9_PSETE</name>
<dbReference type="SUPFAM" id="SSF58069">
    <property type="entry name" value="Virus ectodomain"/>
    <property type="match status" value="1"/>
</dbReference>
<accession>A0A670Z1J9</accession>
<dbReference type="PANTHER" id="PTHR10424:SF73">
    <property type="entry name" value="ENDOGENOUS RETROVIRUS GROUP FC1 ENV POLYPROTEIN-RELATED"/>
    <property type="match status" value="1"/>
</dbReference>